<gene>
    <name evidence="1" type="ORF">CACET_c01450</name>
</gene>
<dbReference type="Proteomes" id="UP000035704">
    <property type="component" value="Chromosome"/>
</dbReference>
<dbReference type="Pfam" id="PF14897">
    <property type="entry name" value="EpsG"/>
    <property type="match status" value="1"/>
</dbReference>
<evidence type="ECO:0000313" key="1">
    <source>
        <dbReference type="EMBL" id="AKL93663.1"/>
    </source>
</evidence>
<protein>
    <submittedName>
        <fullName evidence="1">EpsG family protein</fullName>
    </submittedName>
</protein>
<dbReference type="EMBL" id="CP009687">
    <property type="protein sequence ID" value="AKL93663.1"/>
    <property type="molecule type" value="Genomic_DNA"/>
</dbReference>
<dbReference type="InterPro" id="IPR049458">
    <property type="entry name" value="EpsG-like"/>
</dbReference>
<accession>A0A0D8IAD8</accession>
<organism evidence="1 2">
    <name type="scientific">Clostridium aceticum</name>
    <dbReference type="NCBI Taxonomy" id="84022"/>
    <lineage>
        <taxon>Bacteria</taxon>
        <taxon>Bacillati</taxon>
        <taxon>Bacillota</taxon>
        <taxon>Clostridia</taxon>
        <taxon>Eubacteriales</taxon>
        <taxon>Clostridiaceae</taxon>
        <taxon>Clostridium</taxon>
    </lineage>
</organism>
<dbReference type="STRING" id="84022.CACET_c01450"/>
<evidence type="ECO:0000313" key="2">
    <source>
        <dbReference type="Proteomes" id="UP000035704"/>
    </source>
</evidence>
<dbReference type="PATRIC" id="fig|84022.5.peg.4012"/>
<dbReference type="RefSeq" id="WP_044824650.1">
    <property type="nucleotide sequence ID" value="NZ_CP009687.1"/>
</dbReference>
<proteinExistence type="predicted"/>
<dbReference type="AlphaFoldDB" id="A0A0D8IAD8"/>
<reference evidence="1 2" key="1">
    <citation type="submission" date="2014-10" db="EMBL/GenBank/DDBJ databases">
        <title>Genome sequence of Clostridium aceticum DSM 1496.</title>
        <authorList>
            <person name="Poehlein A."/>
            <person name="Schiel-Bengelsdorf B."/>
            <person name="Gottschalk G."/>
            <person name="Duerre P."/>
            <person name="Daniel R."/>
        </authorList>
    </citation>
    <scope>NUCLEOTIDE SEQUENCE [LARGE SCALE GENOMIC DNA]</scope>
    <source>
        <strain evidence="1 2">DSM 1496</strain>
    </source>
</reference>
<sequence>MIWIIHFTIINILLYVSKRKKDDGFFIKSTFFYSIFVFGQRWMTGEDFPGYLLYYISGFTGKEIGYFALQNLFANKNLYFGLFIFLIYTITVFNNFKFIKRINKNTVFMIYLYMFLELYFMQMSQIRQFIAVSFFIHSYYFIFQRMYCRSLINLIIAISFHFSAVIIIPILFIRMKLSKKTMFYFVILCCALPLVNIKVLFNLGILNTYSHYIGSVYDTGLSFFHFIRYYAILFIILLYIYNIKIDVSSRIDRMILNGVLFYLVLYGLSFQFAPMMRVSYYLKIFEFIFIGYYIKDIKHFSPKLVKGTIVSMFLLFYLSIAIIDPYNITRYEFRPLQLRENRTDSELRMEIHNFYYD</sequence>
<dbReference type="OrthoDB" id="1861572at2"/>
<name>A0A0D8IAD8_9CLOT</name>
<dbReference type="KEGG" id="cace:CACET_c01450"/>
<keyword evidence="2" id="KW-1185">Reference proteome</keyword>